<dbReference type="InterPro" id="IPR043906">
    <property type="entry name" value="Gfo/Idh/MocA_OxRdtase_bact_C"/>
</dbReference>
<name>A0A5B1CH99_9BACT</name>
<organism evidence="3 4">
    <name type="scientific">Rubripirellula obstinata</name>
    <dbReference type="NCBI Taxonomy" id="406547"/>
    <lineage>
        <taxon>Bacteria</taxon>
        <taxon>Pseudomonadati</taxon>
        <taxon>Planctomycetota</taxon>
        <taxon>Planctomycetia</taxon>
        <taxon>Pirellulales</taxon>
        <taxon>Pirellulaceae</taxon>
        <taxon>Rubripirellula</taxon>
    </lineage>
</organism>
<keyword evidence="3" id="KW-0326">Glycosidase</keyword>
<protein>
    <submittedName>
        <fullName evidence="3">Alpha-N-acetylgalactosaminidase</fullName>
        <ecNumber evidence="3">3.2.1.49</ecNumber>
    </submittedName>
</protein>
<feature type="domain" description="Gfo/Idh/MocA-like oxidoreductase bacterial type C-terminal" evidence="2">
    <location>
        <begin position="206"/>
        <end position="281"/>
    </location>
</feature>
<evidence type="ECO:0000313" key="3">
    <source>
        <dbReference type="EMBL" id="KAA1258893.1"/>
    </source>
</evidence>
<dbReference type="NCBIfam" id="TIGR01409">
    <property type="entry name" value="TAT_signal_seq"/>
    <property type="match status" value="1"/>
</dbReference>
<dbReference type="InterPro" id="IPR006311">
    <property type="entry name" value="TAT_signal"/>
</dbReference>
<dbReference type="PANTHER" id="PTHR43818:SF5">
    <property type="entry name" value="OXIDOREDUCTASE FAMILY PROTEIN"/>
    <property type="match status" value="1"/>
</dbReference>
<dbReference type="Pfam" id="PF19051">
    <property type="entry name" value="GFO_IDH_MocA_C2"/>
    <property type="match status" value="2"/>
</dbReference>
<evidence type="ECO:0000313" key="4">
    <source>
        <dbReference type="Proteomes" id="UP000322699"/>
    </source>
</evidence>
<dbReference type="InterPro" id="IPR019546">
    <property type="entry name" value="TAT_signal_bac_arc"/>
</dbReference>
<dbReference type="PROSITE" id="PS51318">
    <property type="entry name" value="TAT"/>
    <property type="match status" value="1"/>
</dbReference>
<dbReference type="InterPro" id="IPR036291">
    <property type="entry name" value="NAD(P)-bd_dom_sf"/>
</dbReference>
<feature type="domain" description="Gfo/Idh/MocA-like oxidoreductase bacterial type C-terminal" evidence="2">
    <location>
        <begin position="390"/>
        <end position="463"/>
    </location>
</feature>
<sequence>MSEHRQPSRRHFLKSVAATGAVLPLGSQVMGSEKAGQPLANDRLVVATIGLRNQGKLITNQARQHAEIAAFADVDSRVLGENVEITAEQQGKKPDGYKDYRKILDRQDIDAVLIGAPDHWHTKIAVEAMLSGKDVYCEKPLTLTIDEGKLIEKVVDQTGRVFQVGTMQRSDCDQRFLQAVAMVKQGRIGKVKKITCGIDGMGGSPVIPITDVPTGLDWDFWLGPAPKTDYRALPKMREGYGGGVPLFSNCHYAFRNWHAYAGGKMTDWGAHHVDIACWAIGASDPNQRDNGNIKGASKITPLDFTLPVEHKDGFPVVEDQYNEATSFTIQVDMPDGIEMIITSGGDNGILFEGTEGRFFVNRGKIVGKPVEDLVDNPLPEGALEEVYGGELTSHMANFVGAIKSRKQPIADVWSHNRMLEICHLSNIAMRLDRELKWDPTKREVIGDDQANSFLSREYRKGFEISM</sequence>
<dbReference type="AlphaFoldDB" id="A0A5B1CH99"/>
<feature type="domain" description="Gfo/Idh/MocA-like oxidoreductase N-terminal" evidence="1">
    <location>
        <begin position="60"/>
        <end position="165"/>
    </location>
</feature>
<keyword evidence="3" id="KW-0378">Hydrolase</keyword>
<gene>
    <name evidence="3" type="primary">nagA</name>
    <name evidence="3" type="ORF">LF1_14170</name>
</gene>
<reference evidence="3 4" key="1">
    <citation type="submission" date="2019-08" db="EMBL/GenBank/DDBJ databases">
        <title>Deep-cultivation of Planctomycetes and their phenomic and genomic characterization uncovers novel biology.</title>
        <authorList>
            <person name="Wiegand S."/>
            <person name="Jogler M."/>
            <person name="Boedeker C."/>
            <person name="Pinto D."/>
            <person name="Vollmers J."/>
            <person name="Rivas-Marin E."/>
            <person name="Kohn T."/>
            <person name="Peeters S.H."/>
            <person name="Heuer A."/>
            <person name="Rast P."/>
            <person name="Oberbeckmann S."/>
            <person name="Bunk B."/>
            <person name="Jeske O."/>
            <person name="Meyerdierks A."/>
            <person name="Storesund J.E."/>
            <person name="Kallscheuer N."/>
            <person name="Luecker S."/>
            <person name="Lage O.M."/>
            <person name="Pohl T."/>
            <person name="Merkel B.J."/>
            <person name="Hornburger P."/>
            <person name="Mueller R.-W."/>
            <person name="Bruemmer F."/>
            <person name="Labrenz M."/>
            <person name="Spormann A.M."/>
            <person name="Op Den Camp H."/>
            <person name="Overmann J."/>
            <person name="Amann R."/>
            <person name="Jetten M.S.M."/>
            <person name="Mascher T."/>
            <person name="Medema M.H."/>
            <person name="Devos D.P."/>
            <person name="Kaster A.-K."/>
            <person name="Ovreas L."/>
            <person name="Rohde M."/>
            <person name="Galperin M.Y."/>
            <person name="Jogler C."/>
        </authorList>
    </citation>
    <scope>NUCLEOTIDE SEQUENCE [LARGE SCALE GENOMIC DNA]</scope>
    <source>
        <strain evidence="3 4">LF1</strain>
    </source>
</reference>
<evidence type="ECO:0000259" key="1">
    <source>
        <dbReference type="Pfam" id="PF01408"/>
    </source>
</evidence>
<dbReference type="SUPFAM" id="SSF51735">
    <property type="entry name" value="NAD(P)-binding Rossmann-fold domains"/>
    <property type="match status" value="1"/>
</dbReference>
<proteinExistence type="predicted"/>
<dbReference type="SUPFAM" id="SSF55347">
    <property type="entry name" value="Glyceraldehyde-3-phosphate dehydrogenase-like, C-terminal domain"/>
    <property type="match status" value="1"/>
</dbReference>
<dbReference type="Pfam" id="PF01408">
    <property type="entry name" value="GFO_IDH_MocA"/>
    <property type="match status" value="1"/>
</dbReference>
<evidence type="ECO:0000259" key="2">
    <source>
        <dbReference type="Pfam" id="PF19051"/>
    </source>
</evidence>
<dbReference type="Gene3D" id="3.40.50.720">
    <property type="entry name" value="NAD(P)-binding Rossmann-like Domain"/>
    <property type="match status" value="1"/>
</dbReference>
<dbReference type="EMBL" id="VRLW01000001">
    <property type="protein sequence ID" value="KAA1258893.1"/>
    <property type="molecule type" value="Genomic_DNA"/>
</dbReference>
<dbReference type="InterPro" id="IPR000683">
    <property type="entry name" value="Gfo/Idh/MocA-like_OxRdtase_N"/>
</dbReference>
<dbReference type="EC" id="3.2.1.49" evidence="3"/>
<comment type="caution">
    <text evidence="3">The sequence shown here is derived from an EMBL/GenBank/DDBJ whole genome shotgun (WGS) entry which is preliminary data.</text>
</comment>
<dbReference type="OrthoDB" id="9788246at2"/>
<dbReference type="Gene3D" id="3.30.360.10">
    <property type="entry name" value="Dihydrodipicolinate Reductase, domain 2"/>
    <property type="match status" value="1"/>
</dbReference>
<dbReference type="Proteomes" id="UP000322699">
    <property type="component" value="Unassembled WGS sequence"/>
</dbReference>
<dbReference type="PANTHER" id="PTHR43818">
    <property type="entry name" value="BCDNA.GH03377"/>
    <property type="match status" value="1"/>
</dbReference>
<dbReference type="GO" id="GO:0000166">
    <property type="term" value="F:nucleotide binding"/>
    <property type="evidence" value="ECO:0007669"/>
    <property type="project" value="InterPro"/>
</dbReference>
<dbReference type="RefSeq" id="WP_068264618.1">
    <property type="nucleotide sequence ID" value="NZ_LWSK01000065.1"/>
</dbReference>
<dbReference type="GO" id="GO:0008456">
    <property type="term" value="F:alpha-N-acetylgalactosaminidase activity"/>
    <property type="evidence" value="ECO:0007669"/>
    <property type="project" value="UniProtKB-EC"/>
</dbReference>
<keyword evidence="4" id="KW-1185">Reference proteome</keyword>
<dbReference type="InterPro" id="IPR050463">
    <property type="entry name" value="Gfo/Idh/MocA_oxidrdct_glycsds"/>
</dbReference>
<accession>A0A5B1CH99</accession>